<dbReference type="Proteomes" id="UP000183407">
    <property type="component" value="Unassembled WGS sequence"/>
</dbReference>
<proteinExistence type="predicted"/>
<keyword evidence="2" id="KW-0732">Signal</keyword>
<dbReference type="OrthoDB" id="9865323at2"/>
<evidence type="ECO:0008006" key="5">
    <source>
        <dbReference type="Google" id="ProtNLM"/>
    </source>
</evidence>
<feature type="signal peptide" evidence="2">
    <location>
        <begin position="1"/>
        <end position="27"/>
    </location>
</feature>
<accession>A0A1H5ICR9</accession>
<protein>
    <recommendedName>
        <fullName evidence="5">Pili structural subunit</fullName>
    </recommendedName>
</protein>
<sequence>MKIDKKAVRVGIIALALGLGAPGIAVAASTPAQAVVTQPPAPPHSAPSCGPWSDAPNWDFDAPKNPLSDWCTQWQGHQRQSERDGGGGTVFLN</sequence>
<evidence type="ECO:0000313" key="4">
    <source>
        <dbReference type="Proteomes" id="UP000183407"/>
    </source>
</evidence>
<organism evidence="3 4">
    <name type="scientific">Rhodococcus jostii</name>
    <dbReference type="NCBI Taxonomy" id="132919"/>
    <lineage>
        <taxon>Bacteria</taxon>
        <taxon>Bacillati</taxon>
        <taxon>Actinomycetota</taxon>
        <taxon>Actinomycetes</taxon>
        <taxon>Mycobacteriales</taxon>
        <taxon>Nocardiaceae</taxon>
        <taxon>Rhodococcus</taxon>
    </lineage>
</organism>
<gene>
    <name evidence="3" type="ORF">SAMN04490220_7594</name>
</gene>
<reference evidence="4" key="1">
    <citation type="submission" date="2016-10" db="EMBL/GenBank/DDBJ databases">
        <authorList>
            <person name="Varghese N."/>
        </authorList>
    </citation>
    <scope>NUCLEOTIDE SEQUENCE [LARGE SCALE GENOMIC DNA]</scope>
    <source>
        <strain evidence="4">DSM 44719</strain>
    </source>
</reference>
<feature type="chain" id="PRO_5010367678" description="Pili structural subunit" evidence="2">
    <location>
        <begin position="28"/>
        <end position="93"/>
    </location>
</feature>
<evidence type="ECO:0000256" key="1">
    <source>
        <dbReference type="SAM" id="MobiDB-lite"/>
    </source>
</evidence>
<dbReference type="AlphaFoldDB" id="A0A1H5ICR9"/>
<name>A0A1H5ICR9_RHOJO</name>
<dbReference type="EMBL" id="FNTL01000004">
    <property type="protein sequence ID" value="SEE37986.1"/>
    <property type="molecule type" value="Genomic_DNA"/>
</dbReference>
<evidence type="ECO:0000256" key="2">
    <source>
        <dbReference type="SAM" id="SignalP"/>
    </source>
</evidence>
<evidence type="ECO:0000313" key="3">
    <source>
        <dbReference type="EMBL" id="SEE37986.1"/>
    </source>
</evidence>
<feature type="region of interest" description="Disordered" evidence="1">
    <location>
        <begin position="35"/>
        <end position="93"/>
    </location>
</feature>
<dbReference type="RefSeq" id="WP_073360169.1">
    <property type="nucleotide sequence ID" value="NZ_FNTL01000004.1"/>
</dbReference>